<dbReference type="AlphaFoldDB" id="A0A556VA80"/>
<protein>
    <submittedName>
        <fullName evidence="2">Uncharacterized protein</fullName>
    </submittedName>
</protein>
<evidence type="ECO:0000256" key="1">
    <source>
        <dbReference type="SAM" id="MobiDB-lite"/>
    </source>
</evidence>
<dbReference type="Proteomes" id="UP000319801">
    <property type="component" value="Unassembled WGS sequence"/>
</dbReference>
<feature type="region of interest" description="Disordered" evidence="1">
    <location>
        <begin position="145"/>
        <end position="164"/>
    </location>
</feature>
<evidence type="ECO:0000313" key="2">
    <source>
        <dbReference type="EMBL" id="TTE07145.1"/>
    </source>
</evidence>
<reference evidence="2 3" key="1">
    <citation type="journal article" date="2019" name="Genome Biol. Evol.">
        <title>Whole-Genome Sequencing of the Giant Devil Catfish, Bagarius yarrelli.</title>
        <authorList>
            <person name="Jiang W."/>
            <person name="Lv Y."/>
            <person name="Cheng L."/>
            <person name="Yang K."/>
            <person name="Chao B."/>
            <person name="Wang X."/>
            <person name="Li Y."/>
            <person name="Pan X."/>
            <person name="You X."/>
            <person name="Zhang Y."/>
            <person name="Yang J."/>
            <person name="Li J."/>
            <person name="Zhang X."/>
            <person name="Liu S."/>
            <person name="Sun C."/>
            <person name="Yang J."/>
            <person name="Shi Q."/>
        </authorList>
    </citation>
    <scope>NUCLEOTIDE SEQUENCE [LARGE SCALE GENOMIC DNA]</scope>
    <source>
        <strain evidence="2">JWS20170419001</strain>
        <tissue evidence="2">Muscle</tissue>
    </source>
</reference>
<proteinExistence type="predicted"/>
<accession>A0A556VA80</accession>
<sequence>MNKTDACRYNYHVQAGEGDRNPSDFTPIITLQHGQVSSRCRLKKGCWYIRTVCECVRSFFCINAKQTRRKHLTRLPVHLLTPLPLQGDQDSSVARFKASRTAKLFTAGSPARARRSSSAVVLETELQPFVDMTFYQSPRWGGGVACSTSAEKRKKGTRASGTSLDTFHSGVIAPQASISCSKPV</sequence>
<comment type="caution">
    <text evidence="2">The sequence shown here is derived from an EMBL/GenBank/DDBJ whole genome shotgun (WGS) entry which is preliminary data.</text>
</comment>
<evidence type="ECO:0000313" key="3">
    <source>
        <dbReference type="Proteomes" id="UP000319801"/>
    </source>
</evidence>
<dbReference type="EMBL" id="VCAZ01000186">
    <property type="protein sequence ID" value="TTE07145.1"/>
    <property type="molecule type" value="Genomic_DNA"/>
</dbReference>
<keyword evidence="3" id="KW-1185">Reference proteome</keyword>
<organism evidence="2 3">
    <name type="scientific">Bagarius yarrelli</name>
    <name type="common">Goonch</name>
    <name type="synonym">Bagrus yarrelli</name>
    <dbReference type="NCBI Taxonomy" id="175774"/>
    <lineage>
        <taxon>Eukaryota</taxon>
        <taxon>Metazoa</taxon>
        <taxon>Chordata</taxon>
        <taxon>Craniata</taxon>
        <taxon>Vertebrata</taxon>
        <taxon>Euteleostomi</taxon>
        <taxon>Actinopterygii</taxon>
        <taxon>Neopterygii</taxon>
        <taxon>Teleostei</taxon>
        <taxon>Ostariophysi</taxon>
        <taxon>Siluriformes</taxon>
        <taxon>Sisoridae</taxon>
        <taxon>Sisorinae</taxon>
        <taxon>Bagarius</taxon>
    </lineage>
</organism>
<name>A0A556VA80_BAGYA</name>
<gene>
    <name evidence="2" type="ORF">Baya_14894</name>
</gene>